<proteinExistence type="inferred from homology"/>
<comment type="similarity">
    <text evidence="2 8">Belongs to the acetyltransferase family. GNA1 subfamily.</text>
</comment>
<keyword evidence="4 8" id="KW-0808">Transferase</keyword>
<keyword evidence="11" id="KW-1185">Reference proteome</keyword>
<evidence type="ECO:0000256" key="5">
    <source>
        <dbReference type="ARBA" id="ARBA00023315"/>
    </source>
</evidence>
<dbReference type="OMA" id="NQRYDWI"/>
<dbReference type="UniPathway" id="UPA00113">
    <property type="reaction ID" value="UER00529"/>
</dbReference>
<dbReference type="PANTHER" id="PTHR13355">
    <property type="entry name" value="GLUCOSAMINE 6-PHOSPHATE N-ACETYLTRANSFERASE"/>
    <property type="match status" value="1"/>
</dbReference>
<dbReference type="PROSITE" id="PS51186">
    <property type="entry name" value="GNAT"/>
    <property type="match status" value="1"/>
</dbReference>
<evidence type="ECO:0000256" key="8">
    <source>
        <dbReference type="RuleBase" id="RU365086"/>
    </source>
</evidence>
<dbReference type="OrthoDB" id="10039976at2759"/>
<dbReference type="FunCoup" id="G8JMG2">
    <property type="interactions" value="436"/>
</dbReference>
<dbReference type="FunFam" id="3.40.630.30:FF:000136">
    <property type="entry name" value="Glucosamine 6-phosphate N-acetyltransferase"/>
    <property type="match status" value="1"/>
</dbReference>
<evidence type="ECO:0000256" key="2">
    <source>
        <dbReference type="ARBA" id="ARBA00006048"/>
    </source>
</evidence>
<evidence type="ECO:0000256" key="4">
    <source>
        <dbReference type="ARBA" id="ARBA00022679"/>
    </source>
</evidence>
<evidence type="ECO:0000256" key="3">
    <source>
        <dbReference type="ARBA" id="ARBA00012703"/>
    </source>
</evidence>
<evidence type="ECO:0000313" key="11">
    <source>
        <dbReference type="Proteomes" id="UP000006790"/>
    </source>
</evidence>
<dbReference type="KEGG" id="erc:Ecym_1453"/>
<dbReference type="EMBL" id="CP002497">
    <property type="protein sequence ID" value="AET37679.1"/>
    <property type="molecule type" value="Genomic_DNA"/>
</dbReference>
<dbReference type="GO" id="GO:0004059">
    <property type="term" value="F:aralkylamine N-acetyltransferase activity"/>
    <property type="evidence" value="ECO:0007669"/>
    <property type="project" value="EnsemblFungi"/>
</dbReference>
<dbReference type="InterPro" id="IPR016181">
    <property type="entry name" value="Acyl_CoA_acyltransferase"/>
</dbReference>
<dbReference type="GeneID" id="11472956"/>
<keyword evidence="5 8" id="KW-0012">Acyltransferase</keyword>
<feature type="domain" description="N-acetyltransferase" evidence="9">
    <location>
        <begin position="29"/>
        <end position="167"/>
    </location>
</feature>
<dbReference type="InterPro" id="IPR039143">
    <property type="entry name" value="GNPNAT1-like"/>
</dbReference>
<evidence type="ECO:0000256" key="7">
    <source>
        <dbReference type="ARBA" id="ARBA00069869"/>
    </source>
</evidence>
<dbReference type="PANTHER" id="PTHR13355:SF11">
    <property type="entry name" value="GLUCOSAMINE 6-PHOSPHATE N-ACETYLTRANSFERASE"/>
    <property type="match status" value="1"/>
</dbReference>
<evidence type="ECO:0000313" key="10">
    <source>
        <dbReference type="EMBL" id="AET37679.1"/>
    </source>
</evidence>
<organism evidence="10 11">
    <name type="scientific">Eremothecium cymbalariae (strain CBS 270.75 / DBVPG 7215 / KCTC 17166 / NRRL Y-17582)</name>
    <name type="common">Yeast</name>
    <dbReference type="NCBI Taxonomy" id="931890"/>
    <lineage>
        <taxon>Eukaryota</taxon>
        <taxon>Fungi</taxon>
        <taxon>Dikarya</taxon>
        <taxon>Ascomycota</taxon>
        <taxon>Saccharomycotina</taxon>
        <taxon>Saccharomycetes</taxon>
        <taxon>Saccharomycetales</taxon>
        <taxon>Saccharomycetaceae</taxon>
        <taxon>Eremothecium</taxon>
    </lineage>
</organism>
<protein>
    <recommendedName>
        <fullName evidence="7 8">Glucosamine 6-phosphate N-acetyltransferase</fullName>
        <ecNumber evidence="3 8">2.3.1.4</ecNumber>
    </recommendedName>
</protein>
<dbReference type="SUPFAM" id="SSF55729">
    <property type="entry name" value="Acyl-CoA N-acyltransferases (Nat)"/>
    <property type="match status" value="1"/>
</dbReference>
<name>G8JMG2_ERECY</name>
<gene>
    <name evidence="10" type="ordered locus">Ecym_1453</name>
</gene>
<dbReference type="EC" id="2.3.1.4" evidence="3 8"/>
<comment type="catalytic activity">
    <reaction evidence="6 8">
        <text>D-glucosamine 6-phosphate + acetyl-CoA = N-acetyl-D-glucosamine 6-phosphate + CoA + H(+)</text>
        <dbReference type="Rhea" id="RHEA:10292"/>
        <dbReference type="ChEBI" id="CHEBI:15378"/>
        <dbReference type="ChEBI" id="CHEBI:57287"/>
        <dbReference type="ChEBI" id="CHEBI:57288"/>
        <dbReference type="ChEBI" id="CHEBI:57513"/>
        <dbReference type="ChEBI" id="CHEBI:58725"/>
        <dbReference type="EC" id="2.3.1.4"/>
    </reaction>
</comment>
<dbReference type="STRING" id="931890.G8JMG2"/>
<dbReference type="Gene3D" id="3.40.630.30">
    <property type="match status" value="1"/>
</dbReference>
<comment type="pathway">
    <text evidence="1 8">Nucleotide-sugar biosynthesis; UDP-N-acetyl-alpha-D-glucosamine biosynthesis; N-acetyl-alpha-D-glucosamine 1-phosphate from alpha-D-glucosamine 6-phosphate (route I): step 1/2.</text>
</comment>
<dbReference type="InParanoid" id="G8JMG2"/>
<reference evidence="11" key="1">
    <citation type="journal article" date="2012" name="G3 (Bethesda)">
        <title>Pichia sorbitophila, an interspecies yeast hybrid reveals early steps of genome resolution following polyploidization.</title>
        <authorList>
            <person name="Leh Louis V."/>
            <person name="Despons L."/>
            <person name="Friedrich A."/>
            <person name="Martin T."/>
            <person name="Durrens P."/>
            <person name="Casaregola S."/>
            <person name="Neuveglise C."/>
            <person name="Fairhead C."/>
            <person name="Marck C."/>
            <person name="Cruz J.A."/>
            <person name="Straub M.L."/>
            <person name="Kugler V."/>
            <person name="Sacerdot C."/>
            <person name="Uzunov Z."/>
            <person name="Thierry A."/>
            <person name="Weiss S."/>
            <person name="Bleykasten C."/>
            <person name="De Montigny J."/>
            <person name="Jacques N."/>
            <person name="Jung P."/>
            <person name="Lemaire M."/>
            <person name="Mallet S."/>
            <person name="Morel G."/>
            <person name="Richard G.F."/>
            <person name="Sarkar A."/>
            <person name="Savel G."/>
            <person name="Schacherer J."/>
            <person name="Seret M.L."/>
            <person name="Talla E."/>
            <person name="Samson G."/>
            <person name="Jubin C."/>
            <person name="Poulain J."/>
            <person name="Vacherie B."/>
            <person name="Barbe V."/>
            <person name="Pelletier E."/>
            <person name="Sherman D.J."/>
            <person name="Westhof E."/>
            <person name="Weissenbach J."/>
            <person name="Baret P.V."/>
            <person name="Wincker P."/>
            <person name="Gaillardin C."/>
            <person name="Dujon B."/>
            <person name="Souciet J.L."/>
        </authorList>
    </citation>
    <scope>NUCLEOTIDE SEQUENCE [LARGE SCALE GENOMIC DNA]</scope>
    <source>
        <strain evidence="11">CBS 270.75 / DBVPG 7215 / KCTC 17166 / NRRL Y-17582</strain>
    </source>
</reference>
<accession>G8JMG2</accession>
<dbReference type="GO" id="GO:0004343">
    <property type="term" value="F:glucosamine 6-phosphate N-acetyltransferase activity"/>
    <property type="evidence" value="ECO:0007669"/>
    <property type="project" value="UniProtKB-UniRule"/>
</dbReference>
<evidence type="ECO:0000259" key="9">
    <source>
        <dbReference type="PROSITE" id="PS51186"/>
    </source>
</evidence>
<dbReference type="CDD" id="cd04301">
    <property type="entry name" value="NAT_SF"/>
    <property type="match status" value="1"/>
</dbReference>
<dbReference type="GO" id="GO:0006048">
    <property type="term" value="P:UDP-N-acetylglucosamine biosynthetic process"/>
    <property type="evidence" value="ECO:0007669"/>
    <property type="project" value="UniProtKB-UniRule"/>
</dbReference>
<dbReference type="AlphaFoldDB" id="G8JMG2"/>
<sequence length="167" mass="18655">MTILPEGYQIRRTEAQDYSGVIHTLKVLTTVGNVTQQEFCDTIEYWKTVKVPIVANRKTRQPAEEVLAYNPLVITDDTGNVVATGNIIIEAKLIHHCGLVGHIEDIAVAMDQRGKRLGKLLIDKLTEIGKNAGCYKIVLDCDPKNAEFYEKCGYTQAGLSMQVRFKD</sequence>
<dbReference type="Pfam" id="PF00583">
    <property type="entry name" value="Acetyltransf_1"/>
    <property type="match status" value="1"/>
</dbReference>
<evidence type="ECO:0000256" key="6">
    <source>
        <dbReference type="ARBA" id="ARBA00048964"/>
    </source>
</evidence>
<dbReference type="InterPro" id="IPR000182">
    <property type="entry name" value="GNAT_dom"/>
</dbReference>
<dbReference type="Proteomes" id="UP000006790">
    <property type="component" value="Chromosome 1"/>
</dbReference>
<dbReference type="RefSeq" id="XP_003644496.1">
    <property type="nucleotide sequence ID" value="XM_003644448.1"/>
</dbReference>
<dbReference type="HOGENOM" id="CLU_072095_0_1_1"/>
<dbReference type="eggNOG" id="KOG3396">
    <property type="taxonomic scope" value="Eukaryota"/>
</dbReference>
<evidence type="ECO:0000256" key="1">
    <source>
        <dbReference type="ARBA" id="ARBA00004832"/>
    </source>
</evidence>